<comment type="caution">
    <text evidence="1">The sequence shown here is derived from an EMBL/GenBank/DDBJ whole genome shotgun (WGS) entry which is preliminary data.</text>
</comment>
<reference evidence="1 2" key="1">
    <citation type="journal article" date="2022" name="Plant J.">
        <title>Chromosome-level genome of Camellia lanceoleosa provides a valuable resource for understanding genome evolution and self-incompatibility.</title>
        <authorList>
            <person name="Gong W."/>
            <person name="Xiao S."/>
            <person name="Wang L."/>
            <person name="Liao Z."/>
            <person name="Chang Y."/>
            <person name="Mo W."/>
            <person name="Hu G."/>
            <person name="Li W."/>
            <person name="Zhao G."/>
            <person name="Zhu H."/>
            <person name="Hu X."/>
            <person name="Ji K."/>
            <person name="Xiang X."/>
            <person name="Song Q."/>
            <person name="Yuan D."/>
            <person name="Jin S."/>
            <person name="Zhang L."/>
        </authorList>
    </citation>
    <scope>NUCLEOTIDE SEQUENCE [LARGE SCALE GENOMIC DNA]</scope>
    <source>
        <strain evidence="1">SQ_2022a</strain>
    </source>
</reference>
<protein>
    <submittedName>
        <fullName evidence="1">Uncharacterized protein</fullName>
    </submittedName>
</protein>
<gene>
    <name evidence="1" type="ORF">LOK49_LG08G01839</name>
</gene>
<name>A0ACC0GTM5_9ERIC</name>
<keyword evidence="2" id="KW-1185">Reference proteome</keyword>
<dbReference type="EMBL" id="CM045766">
    <property type="protein sequence ID" value="KAI8004069.1"/>
    <property type="molecule type" value="Genomic_DNA"/>
</dbReference>
<accession>A0ACC0GTM5</accession>
<organism evidence="1 2">
    <name type="scientific">Camellia lanceoleosa</name>
    <dbReference type="NCBI Taxonomy" id="1840588"/>
    <lineage>
        <taxon>Eukaryota</taxon>
        <taxon>Viridiplantae</taxon>
        <taxon>Streptophyta</taxon>
        <taxon>Embryophyta</taxon>
        <taxon>Tracheophyta</taxon>
        <taxon>Spermatophyta</taxon>
        <taxon>Magnoliopsida</taxon>
        <taxon>eudicotyledons</taxon>
        <taxon>Gunneridae</taxon>
        <taxon>Pentapetalae</taxon>
        <taxon>asterids</taxon>
        <taxon>Ericales</taxon>
        <taxon>Theaceae</taxon>
        <taxon>Camellia</taxon>
    </lineage>
</organism>
<dbReference type="Proteomes" id="UP001060215">
    <property type="component" value="Chromosome 9"/>
</dbReference>
<evidence type="ECO:0000313" key="1">
    <source>
        <dbReference type="EMBL" id="KAI8004069.1"/>
    </source>
</evidence>
<evidence type="ECO:0000313" key="2">
    <source>
        <dbReference type="Proteomes" id="UP001060215"/>
    </source>
</evidence>
<proteinExistence type="predicted"/>
<sequence length="135" mass="15013">MRKEDLLPTLHFSGLRSLHCIKKKSCLLCISLVEGTTDALVEARIASINVINGRQGESCDSLFKLNGQSCVSSKLSVLNQSEMVELGLETRKRICTMKTKGYFQGPPLMLPQQYATSTPNRIQTVALCYCWLSNL</sequence>